<feature type="domain" description="BHLH" evidence="5">
    <location>
        <begin position="116"/>
        <end position="170"/>
    </location>
</feature>
<evidence type="ECO:0000313" key="6">
    <source>
        <dbReference type="Proteomes" id="UP000050795"/>
    </source>
</evidence>
<dbReference type="PROSITE" id="PS50888">
    <property type="entry name" value="BHLH"/>
    <property type="match status" value="1"/>
</dbReference>
<protein>
    <recommendedName>
        <fullName evidence="5">BHLH domain-containing protein</fullName>
    </recommendedName>
</protein>
<dbReference type="InterPro" id="IPR036638">
    <property type="entry name" value="HLH_DNA-bd_sf"/>
</dbReference>
<keyword evidence="4" id="KW-0539">Nucleus</keyword>
<evidence type="ECO:0000256" key="1">
    <source>
        <dbReference type="ARBA" id="ARBA00004123"/>
    </source>
</evidence>
<evidence type="ECO:0000313" key="7">
    <source>
        <dbReference type="WBParaSite" id="TREG1_91680.1"/>
    </source>
</evidence>
<dbReference type="Proteomes" id="UP000050795">
    <property type="component" value="Unassembled WGS sequence"/>
</dbReference>
<evidence type="ECO:0000256" key="4">
    <source>
        <dbReference type="ARBA" id="ARBA00023242"/>
    </source>
</evidence>
<dbReference type="GO" id="GO:0046983">
    <property type="term" value="F:protein dimerization activity"/>
    <property type="evidence" value="ECO:0007669"/>
    <property type="project" value="InterPro"/>
</dbReference>
<dbReference type="Gene3D" id="4.10.280.10">
    <property type="entry name" value="Helix-loop-helix DNA-binding domain"/>
    <property type="match status" value="1"/>
</dbReference>
<evidence type="ECO:0000256" key="2">
    <source>
        <dbReference type="ARBA" id="ARBA00023015"/>
    </source>
</evidence>
<dbReference type="AlphaFoldDB" id="A0AA85KK05"/>
<dbReference type="PANTHER" id="PTHR19290:SF104">
    <property type="entry name" value="GH17679P"/>
    <property type="match status" value="1"/>
</dbReference>
<evidence type="ECO:0000259" key="5">
    <source>
        <dbReference type="PROSITE" id="PS50888"/>
    </source>
</evidence>
<name>A0AA85KK05_TRIRE</name>
<dbReference type="Pfam" id="PF00010">
    <property type="entry name" value="HLH"/>
    <property type="match status" value="1"/>
</dbReference>
<evidence type="ECO:0000256" key="3">
    <source>
        <dbReference type="ARBA" id="ARBA00023163"/>
    </source>
</evidence>
<dbReference type="SUPFAM" id="SSF47459">
    <property type="entry name" value="HLH, helix-loop-helix DNA-binding domain"/>
    <property type="match status" value="1"/>
</dbReference>
<dbReference type="GO" id="GO:0061564">
    <property type="term" value="P:axon development"/>
    <property type="evidence" value="ECO:0007669"/>
    <property type="project" value="TreeGrafter"/>
</dbReference>
<dbReference type="GO" id="GO:0000981">
    <property type="term" value="F:DNA-binding transcription factor activity, RNA polymerase II-specific"/>
    <property type="evidence" value="ECO:0007669"/>
    <property type="project" value="TreeGrafter"/>
</dbReference>
<accession>A0AA85KK05</accession>
<keyword evidence="2" id="KW-0805">Transcription regulation</keyword>
<proteinExistence type="predicted"/>
<dbReference type="GO" id="GO:0007423">
    <property type="term" value="P:sensory organ development"/>
    <property type="evidence" value="ECO:0007669"/>
    <property type="project" value="TreeGrafter"/>
</dbReference>
<dbReference type="WBParaSite" id="TREG1_91680.1">
    <property type="protein sequence ID" value="TREG1_91680.1"/>
    <property type="gene ID" value="TREG1_91680"/>
</dbReference>
<dbReference type="CDD" id="cd18954">
    <property type="entry name" value="bHLH_TS_bHLHe22_bHLHb5"/>
    <property type="match status" value="1"/>
</dbReference>
<dbReference type="SMART" id="SM00353">
    <property type="entry name" value="HLH"/>
    <property type="match status" value="1"/>
</dbReference>
<comment type="subcellular location">
    <subcellularLocation>
        <location evidence="1">Nucleus</location>
    </subcellularLocation>
</comment>
<dbReference type="GO" id="GO:0005634">
    <property type="term" value="C:nucleus"/>
    <property type="evidence" value="ECO:0007669"/>
    <property type="project" value="UniProtKB-SubCell"/>
</dbReference>
<organism evidence="6 7">
    <name type="scientific">Trichobilharzia regenti</name>
    <name type="common">Nasal bird schistosome</name>
    <dbReference type="NCBI Taxonomy" id="157069"/>
    <lineage>
        <taxon>Eukaryota</taxon>
        <taxon>Metazoa</taxon>
        <taxon>Spiralia</taxon>
        <taxon>Lophotrochozoa</taxon>
        <taxon>Platyhelminthes</taxon>
        <taxon>Trematoda</taxon>
        <taxon>Digenea</taxon>
        <taxon>Strigeidida</taxon>
        <taxon>Schistosomatoidea</taxon>
        <taxon>Schistosomatidae</taxon>
        <taxon>Trichobilharzia</taxon>
    </lineage>
</organism>
<dbReference type="GO" id="GO:0045944">
    <property type="term" value="P:positive regulation of transcription by RNA polymerase II"/>
    <property type="evidence" value="ECO:0007669"/>
    <property type="project" value="TreeGrafter"/>
</dbReference>
<reference evidence="6" key="1">
    <citation type="submission" date="2022-06" db="EMBL/GenBank/DDBJ databases">
        <authorList>
            <person name="Berger JAMES D."/>
            <person name="Berger JAMES D."/>
        </authorList>
    </citation>
    <scope>NUCLEOTIDE SEQUENCE [LARGE SCALE GENOMIC DNA]</scope>
</reference>
<dbReference type="FunFam" id="4.10.280.10:FF:000026">
    <property type="entry name" value="Basic helix-loop-helix family, member e23"/>
    <property type="match status" value="1"/>
</dbReference>
<dbReference type="InterPro" id="IPR050359">
    <property type="entry name" value="bHLH_transcription_factors"/>
</dbReference>
<sequence>MDELYDSDESCSFSTITTTNDPNQINNTDSDNNNNILFPMINSDSLMISDRHQKKADTLWRLRRTTLASSLPPTTTTSIAESVAQSLTRINQHHNFQYTASHTKTLAKHHYHQQRNARLSINARERRRMHDLNDALDDLRSVIPYAHSPSVRKLSKIATLLLAKNYILMQANAIDELYKLIICLNSQLHQTDPLVLSNNDYQKGNLSTIEDGGEHNIDSGNTKFTVDFISTPTHPLSQCPTSYS</sequence>
<reference evidence="7" key="2">
    <citation type="submission" date="2023-11" db="UniProtKB">
        <authorList>
            <consortium name="WormBaseParasite"/>
        </authorList>
    </citation>
    <scope>IDENTIFICATION</scope>
</reference>
<dbReference type="InterPro" id="IPR011598">
    <property type="entry name" value="bHLH_dom"/>
</dbReference>
<dbReference type="PANTHER" id="PTHR19290">
    <property type="entry name" value="BASIC HELIX-LOOP-HELIX PROTEIN NEUROGENIN-RELATED"/>
    <property type="match status" value="1"/>
</dbReference>
<dbReference type="GO" id="GO:0070888">
    <property type="term" value="F:E-box binding"/>
    <property type="evidence" value="ECO:0007669"/>
    <property type="project" value="TreeGrafter"/>
</dbReference>
<keyword evidence="3" id="KW-0804">Transcription</keyword>
<keyword evidence="6" id="KW-1185">Reference proteome</keyword>